<reference evidence="2 3" key="2">
    <citation type="submission" date="2017-06" db="EMBL/GenBank/DDBJ databases">
        <authorList>
            <person name="Varghese N."/>
            <person name="Submissions S."/>
        </authorList>
    </citation>
    <scope>NUCLEOTIDE SEQUENCE [LARGE SCALE GENOMIC DNA]</scope>
    <source>
        <strain evidence="2 3">RLD-1</strain>
    </source>
</reference>
<reference evidence="1 4" key="1">
    <citation type="submission" date="2016-10" db="EMBL/GenBank/DDBJ databases">
        <authorList>
            <person name="de Groot N.N."/>
        </authorList>
    </citation>
    <scope>NUCLEOTIDE SEQUENCE [LARGE SCALE GENOMIC DNA]</scope>
    <source>
        <strain evidence="1 4">CCM 7361</strain>
    </source>
</reference>
<dbReference type="Gene3D" id="1.10.132.100">
    <property type="match status" value="1"/>
</dbReference>
<accession>A0A239HZ39</accession>
<evidence type="ECO:0000313" key="3">
    <source>
        <dbReference type="Proteomes" id="UP000198309"/>
    </source>
</evidence>
<dbReference type="Proteomes" id="UP000199693">
    <property type="component" value="Unassembled WGS sequence"/>
</dbReference>
<proteinExistence type="predicted"/>
<dbReference type="Proteomes" id="UP000198309">
    <property type="component" value="Unassembled WGS sequence"/>
</dbReference>
<dbReference type="AlphaFoldDB" id="A0A239HZ39"/>
<dbReference type="RefSeq" id="WP_089391213.1">
    <property type="nucleotide sequence ID" value="NZ_FNEC01000005.1"/>
</dbReference>
<dbReference type="CDD" id="cd09729">
    <property type="entry name" value="Cse1_I-E"/>
    <property type="match status" value="1"/>
</dbReference>
<dbReference type="EMBL" id="FZPC01000008">
    <property type="protein sequence ID" value="SNS85973.1"/>
    <property type="molecule type" value="Genomic_DNA"/>
</dbReference>
<evidence type="ECO:0000313" key="4">
    <source>
        <dbReference type="Proteomes" id="UP000199693"/>
    </source>
</evidence>
<gene>
    <name evidence="1" type="ORF">SAMN05216189_100545</name>
    <name evidence="2" type="ORF">SAMN06295949_108143</name>
</gene>
<sequence length="521" mass="57044">MNKDFCLLDEPWLLVRFADGRVEELGLLEVFARSGEIVALADTAPPNLVAHYRLLLAITHRALSEAFGRWREKDRARWFREGLPQAEIRGYLETWRERFWLFHPEQPFMQVAALATAEETRDKYKPWTQIALASASGNAPMVFDHACDLTPTAIRPALALATLLGFLQFTPGGLVKSLRDSDKAGALANTAAVLPLGENLAQTLCLALHPAPRNDAEPDLPTWERESPSIAALRGEPLLATGPNDRYTRLSRAVLLRREADGNVRWLHYAAGLALGEDPNAPDPMASFRAGSNGLVRLTFSEGRALWRDLPALVPHAGAGSQAAAVVQNAIGLHGNLAHFEPVHQPLLVAGLASDQAKLLRWRLERISLPSALLLEPDKALYLRGRLELAETLFLELRRLASGMLAETLPDPASKDTRARARSLVDAGPLAASYFAAAERALPELLDGIGAGALDEAESLWRGVLHRSAEAAWQQVLAGLGYSSRALRADARYWPRFRGLLKAQLAISDDPTIDVDKEAMS</sequence>
<organism evidence="1 4">
    <name type="scientific">Pseudomonas delhiensis</name>
    <dbReference type="NCBI Taxonomy" id="366289"/>
    <lineage>
        <taxon>Bacteria</taxon>
        <taxon>Pseudomonadati</taxon>
        <taxon>Pseudomonadota</taxon>
        <taxon>Gammaproteobacteria</taxon>
        <taxon>Pseudomonadales</taxon>
        <taxon>Pseudomonadaceae</taxon>
        <taxon>Pseudomonas</taxon>
    </lineage>
</organism>
<evidence type="ECO:0000313" key="1">
    <source>
        <dbReference type="EMBL" id="SDI43426.1"/>
    </source>
</evidence>
<keyword evidence="3" id="KW-1185">Reference proteome</keyword>
<dbReference type="InterPro" id="IPR013381">
    <property type="entry name" value="CRISPR-assoc_prot_Cse1"/>
</dbReference>
<dbReference type="Pfam" id="PF09481">
    <property type="entry name" value="CRISPR_Cse1"/>
    <property type="match status" value="1"/>
</dbReference>
<name>A0A239HZ39_9PSED</name>
<protein>
    <submittedName>
        <fullName evidence="1">CRISPR-associated protein, Cse1 family</fullName>
    </submittedName>
</protein>
<dbReference type="NCBIfam" id="TIGR02547">
    <property type="entry name" value="casA_cse1"/>
    <property type="match status" value="1"/>
</dbReference>
<evidence type="ECO:0000313" key="2">
    <source>
        <dbReference type="EMBL" id="SNS85973.1"/>
    </source>
</evidence>
<dbReference type="EMBL" id="FNEC01000005">
    <property type="protein sequence ID" value="SDI43426.1"/>
    <property type="molecule type" value="Genomic_DNA"/>
</dbReference>